<evidence type="ECO:0000256" key="1">
    <source>
        <dbReference type="SAM" id="SignalP"/>
    </source>
</evidence>
<dbReference type="AlphaFoldDB" id="A0A8B7NMA6"/>
<accession>A0A8B7NMA6</accession>
<reference evidence="3" key="1">
    <citation type="submission" date="2025-08" db="UniProtKB">
        <authorList>
            <consortium name="RefSeq"/>
        </authorList>
    </citation>
    <scope>IDENTIFICATION</scope>
    <source>
        <tissue evidence="3">Whole organism</tissue>
    </source>
</reference>
<gene>
    <name evidence="3" type="primary">LOC108671734</name>
</gene>
<dbReference type="GeneID" id="108671734"/>
<organism evidence="2 3">
    <name type="scientific">Hyalella azteca</name>
    <name type="common">Amphipod</name>
    <dbReference type="NCBI Taxonomy" id="294128"/>
    <lineage>
        <taxon>Eukaryota</taxon>
        <taxon>Metazoa</taxon>
        <taxon>Ecdysozoa</taxon>
        <taxon>Arthropoda</taxon>
        <taxon>Crustacea</taxon>
        <taxon>Multicrustacea</taxon>
        <taxon>Malacostraca</taxon>
        <taxon>Eumalacostraca</taxon>
        <taxon>Peracarida</taxon>
        <taxon>Amphipoda</taxon>
        <taxon>Senticaudata</taxon>
        <taxon>Talitrida</taxon>
        <taxon>Talitroidea</taxon>
        <taxon>Hyalellidae</taxon>
        <taxon>Hyalella</taxon>
    </lineage>
</organism>
<dbReference type="KEGG" id="hazt:108671734"/>
<feature type="signal peptide" evidence="1">
    <location>
        <begin position="1"/>
        <end position="22"/>
    </location>
</feature>
<protein>
    <submittedName>
        <fullName evidence="3">Uncharacterized protein LOC108671734</fullName>
    </submittedName>
</protein>
<proteinExistence type="predicted"/>
<dbReference type="Proteomes" id="UP000694843">
    <property type="component" value="Unplaced"/>
</dbReference>
<dbReference type="OrthoDB" id="10686095at2759"/>
<feature type="chain" id="PRO_5034129812" evidence="1">
    <location>
        <begin position="23"/>
        <end position="156"/>
    </location>
</feature>
<sequence>MKPRWKQYLSLTAMLLVSVTMGQPARSSDAANAGSALDKNSKYEAAAGLKETKTTAGIPKEKVKCHARNLLQCGKAALEKLSKSKDSDKKMRCLIREDFLTCMSAEREKTCQAAQEAADAKPYREPPEVTSLRNDLRRNFKNCVLSYSKLDGSLGL</sequence>
<evidence type="ECO:0000313" key="3">
    <source>
        <dbReference type="RefSeq" id="XP_018014792.1"/>
    </source>
</evidence>
<keyword evidence="1" id="KW-0732">Signal</keyword>
<keyword evidence="2" id="KW-1185">Reference proteome</keyword>
<name>A0A8B7NMA6_HYAAZ</name>
<evidence type="ECO:0000313" key="2">
    <source>
        <dbReference type="Proteomes" id="UP000694843"/>
    </source>
</evidence>
<dbReference type="RefSeq" id="XP_018014792.1">
    <property type="nucleotide sequence ID" value="XM_018159303.1"/>
</dbReference>